<accession>A0ABT6KSG9</accession>
<keyword evidence="1" id="KW-0812">Transmembrane</keyword>
<dbReference type="EMBL" id="JARXVQ010000001">
    <property type="protein sequence ID" value="MDH6182022.1"/>
    <property type="molecule type" value="Genomic_DNA"/>
</dbReference>
<sequence>MTIPGEPERAAIKVVPIYLDPVVETIEVPAEAPASVVEEPAPDAPAPRSGVLGGLALLLALATSILTAIGVSVASSGGFDVGAALAWAAIVTSGLSVLAGLVATIFRLGRGMGIAAMVIGVISNPWLLATVLGFFAPV</sequence>
<dbReference type="RefSeq" id="WP_322134315.1">
    <property type="nucleotide sequence ID" value="NZ_CP085036.1"/>
</dbReference>
<feature type="transmembrane region" description="Helical" evidence="1">
    <location>
        <begin position="113"/>
        <end position="136"/>
    </location>
</feature>
<keyword evidence="1" id="KW-1133">Transmembrane helix</keyword>
<keyword evidence="1" id="KW-0472">Membrane</keyword>
<protein>
    <submittedName>
        <fullName evidence="2">Uncharacterized protein</fullName>
    </submittedName>
</protein>
<organism evidence="2 3">
    <name type="scientific">Antiquaquibacter oligotrophicus</name>
    <dbReference type="NCBI Taxonomy" id="2880260"/>
    <lineage>
        <taxon>Bacteria</taxon>
        <taxon>Bacillati</taxon>
        <taxon>Actinomycetota</taxon>
        <taxon>Actinomycetes</taxon>
        <taxon>Micrococcales</taxon>
        <taxon>Microbacteriaceae</taxon>
        <taxon>Antiquaquibacter</taxon>
    </lineage>
</organism>
<gene>
    <name evidence="2" type="ORF">M2152_002204</name>
</gene>
<feature type="transmembrane region" description="Helical" evidence="1">
    <location>
        <begin position="85"/>
        <end position="106"/>
    </location>
</feature>
<evidence type="ECO:0000313" key="3">
    <source>
        <dbReference type="Proteomes" id="UP001160142"/>
    </source>
</evidence>
<reference evidence="2 3" key="1">
    <citation type="submission" date="2023-04" db="EMBL/GenBank/DDBJ databases">
        <title>Genome Encyclopedia of Bacteria and Archaea VI: Functional Genomics of Type Strains.</title>
        <authorList>
            <person name="Whitman W."/>
        </authorList>
    </citation>
    <scope>NUCLEOTIDE SEQUENCE [LARGE SCALE GENOMIC DNA]</scope>
    <source>
        <strain evidence="2 3">SG_E_30_P1</strain>
    </source>
</reference>
<keyword evidence="3" id="KW-1185">Reference proteome</keyword>
<dbReference type="Proteomes" id="UP001160142">
    <property type="component" value="Unassembled WGS sequence"/>
</dbReference>
<evidence type="ECO:0000313" key="2">
    <source>
        <dbReference type="EMBL" id="MDH6182022.1"/>
    </source>
</evidence>
<feature type="transmembrane region" description="Helical" evidence="1">
    <location>
        <begin position="51"/>
        <end position="73"/>
    </location>
</feature>
<name>A0ABT6KSG9_9MICO</name>
<comment type="caution">
    <text evidence="2">The sequence shown here is derived from an EMBL/GenBank/DDBJ whole genome shotgun (WGS) entry which is preliminary data.</text>
</comment>
<evidence type="ECO:0000256" key="1">
    <source>
        <dbReference type="SAM" id="Phobius"/>
    </source>
</evidence>
<proteinExistence type="predicted"/>